<feature type="region of interest" description="Disordered" evidence="2">
    <location>
        <begin position="486"/>
        <end position="515"/>
    </location>
</feature>
<evidence type="ECO:0000256" key="2">
    <source>
        <dbReference type="SAM" id="MobiDB-lite"/>
    </source>
</evidence>
<gene>
    <name evidence="4" type="ORF">EC973_001167</name>
</gene>
<dbReference type="OrthoDB" id="2162994at2759"/>
<keyword evidence="1" id="KW-0479">Metal-binding</keyword>
<organism evidence="4 5">
    <name type="scientific">Apophysomyces ossiformis</name>
    <dbReference type="NCBI Taxonomy" id="679940"/>
    <lineage>
        <taxon>Eukaryota</taxon>
        <taxon>Fungi</taxon>
        <taxon>Fungi incertae sedis</taxon>
        <taxon>Mucoromycota</taxon>
        <taxon>Mucoromycotina</taxon>
        <taxon>Mucoromycetes</taxon>
        <taxon>Mucorales</taxon>
        <taxon>Mucorineae</taxon>
        <taxon>Mucoraceae</taxon>
        <taxon>Apophysomyces</taxon>
    </lineage>
</organism>
<feature type="compositionally biased region" description="Polar residues" evidence="2">
    <location>
        <begin position="59"/>
        <end position="92"/>
    </location>
</feature>
<dbReference type="PROSITE" id="PS50114">
    <property type="entry name" value="GATA_ZN_FINGER_2"/>
    <property type="match status" value="1"/>
</dbReference>
<reference evidence="4" key="1">
    <citation type="submission" date="2020-01" db="EMBL/GenBank/DDBJ databases">
        <title>Genome Sequencing of Three Apophysomyces-Like Fungal Strains Confirms a Novel Fungal Genus in the Mucoromycota with divergent Burkholderia-like Endosymbiotic Bacteria.</title>
        <authorList>
            <person name="Stajich J.E."/>
            <person name="Macias A.M."/>
            <person name="Carter-House D."/>
            <person name="Lovett B."/>
            <person name="Kasson L.R."/>
            <person name="Berry K."/>
            <person name="Grigoriev I."/>
            <person name="Chang Y."/>
            <person name="Spatafora J."/>
            <person name="Kasson M.T."/>
        </authorList>
    </citation>
    <scope>NUCLEOTIDE SEQUENCE</scope>
    <source>
        <strain evidence="4">NRRL A-21654</strain>
    </source>
</reference>
<feature type="compositionally biased region" description="Polar residues" evidence="2">
    <location>
        <begin position="430"/>
        <end position="439"/>
    </location>
</feature>
<dbReference type="EMBL" id="JABAYA010000123">
    <property type="protein sequence ID" value="KAF7724321.1"/>
    <property type="molecule type" value="Genomic_DNA"/>
</dbReference>
<evidence type="ECO:0000256" key="1">
    <source>
        <dbReference type="PROSITE-ProRule" id="PRU00094"/>
    </source>
</evidence>
<sequence>MKYLGTCTLELGPHLFPETAFYEATRVESWAAIAANATVPSKPTLAKDKEKTITEKQAEQSSLSIGSTESTQLTQSGSSATVPPENTQQQQEGAVDTTTKDSAEVPNEPGQNTMPLAPPDASDNLVFTDVVIEFKEVPNERFLFPKDVILELISMQAPFELYASFLLPLDPSAADDFFIDPKTKMEKWGAKSSLALVRKFAAEAENKKPGKEAPKVAEKEEAVSLPANMRMIDVNGDILKALVAIITKPEIVREKMMKRMEIQPTKSILKLHSLPDSNDRAIEDMLSKVYSIPEIVTGPVSAEKKRNETINAIKLGKRPRTEETEVPKSKHANIKDDGLRRCHYCSTKRTTMWRPGPAGSGTLCNGCGLLWKQEKILKGAPVLTKDEERQSRKEQRAKELLLLEEQERERQRQEWEKQRAAEKAKLEGARQNQSLSSPRTTATAATTTTTTTTTNSSPDGARKETSSKGSNASRANIGYFAAQFLQQQHQQQQTVSPPRGRTPVHGSPSSSLPSAAAPTIFVNVQAPVPTTANGSNTKPIPAPPPPPTTTTTTTRPDIQPQHASPPQALTQQSQQPVPTLAPYPASAPTPAAASLAPASSSPLRAPTSSIAPAASAPPVAASSTPVPSSSSSSSSSSAPPLSLYSSAGIPLPTLSIDFGQIAFAHPNCGVTLVEGFFSIRLCKDGFGPSTVDIDKAHLQNSQFEIITEGHLGREVLIMTCFPSGGQVENRFNTTLIKPNDYRMKIHFLEKLDPSGGAVVKRILQRWLSTVPTLPSSS</sequence>
<keyword evidence="1" id="KW-0863">Zinc-finger</keyword>
<feature type="compositionally biased region" description="Low complexity" evidence="2">
    <location>
        <begin position="588"/>
        <end position="639"/>
    </location>
</feature>
<dbReference type="InterPro" id="IPR000679">
    <property type="entry name" value="Znf_GATA"/>
</dbReference>
<feature type="compositionally biased region" description="Basic and acidic residues" evidence="2">
    <location>
        <begin position="414"/>
        <end position="428"/>
    </location>
</feature>
<dbReference type="CDD" id="cd00202">
    <property type="entry name" value="ZnF_GATA"/>
    <property type="match status" value="1"/>
</dbReference>
<dbReference type="InterPro" id="IPR013088">
    <property type="entry name" value="Znf_NHR/GATA"/>
</dbReference>
<accession>A0A8H7EPJ2</accession>
<dbReference type="Pfam" id="PF00320">
    <property type="entry name" value="GATA"/>
    <property type="match status" value="1"/>
</dbReference>
<evidence type="ECO:0000313" key="4">
    <source>
        <dbReference type="EMBL" id="KAF7724321.1"/>
    </source>
</evidence>
<dbReference type="AlphaFoldDB" id="A0A8H7EPJ2"/>
<dbReference type="GO" id="GO:0000993">
    <property type="term" value="F:RNA polymerase II complex binding"/>
    <property type="evidence" value="ECO:0007669"/>
    <property type="project" value="TreeGrafter"/>
</dbReference>
<dbReference type="PANTHER" id="PTHR12460">
    <property type="entry name" value="CYCLIN-DEPENDENT KINASE INHIBITOR-RELATED PROTEIN"/>
    <property type="match status" value="1"/>
</dbReference>
<dbReference type="SMART" id="SM00401">
    <property type="entry name" value="ZnF_GATA"/>
    <property type="match status" value="1"/>
</dbReference>
<feature type="compositionally biased region" description="Polar residues" evidence="2">
    <location>
        <begin position="561"/>
        <end position="577"/>
    </location>
</feature>
<feature type="region of interest" description="Disordered" evidence="2">
    <location>
        <begin position="414"/>
        <end position="472"/>
    </location>
</feature>
<feature type="region of interest" description="Disordered" evidence="2">
    <location>
        <begin position="528"/>
        <end position="639"/>
    </location>
</feature>
<dbReference type="PANTHER" id="PTHR12460:SF0">
    <property type="entry name" value="CID DOMAIN-CONTAINING PROTEIN-RELATED"/>
    <property type="match status" value="1"/>
</dbReference>
<proteinExistence type="predicted"/>
<name>A0A8H7EPJ2_9FUNG</name>
<evidence type="ECO:0000313" key="5">
    <source>
        <dbReference type="Proteomes" id="UP000605846"/>
    </source>
</evidence>
<dbReference type="GO" id="GO:0006355">
    <property type="term" value="P:regulation of DNA-templated transcription"/>
    <property type="evidence" value="ECO:0007669"/>
    <property type="project" value="InterPro"/>
</dbReference>
<dbReference type="GO" id="GO:0043565">
    <property type="term" value="F:sequence-specific DNA binding"/>
    <property type="evidence" value="ECO:0007669"/>
    <property type="project" value="InterPro"/>
</dbReference>
<dbReference type="GO" id="GO:0031124">
    <property type="term" value="P:mRNA 3'-end processing"/>
    <property type="evidence" value="ECO:0007669"/>
    <property type="project" value="TreeGrafter"/>
</dbReference>
<dbReference type="SUPFAM" id="SSF57716">
    <property type="entry name" value="Glucocorticoid receptor-like (DNA-binding domain)"/>
    <property type="match status" value="1"/>
</dbReference>
<keyword evidence="1" id="KW-0862">Zinc</keyword>
<dbReference type="GO" id="GO:0008270">
    <property type="term" value="F:zinc ion binding"/>
    <property type="evidence" value="ECO:0007669"/>
    <property type="project" value="UniProtKB-KW"/>
</dbReference>
<evidence type="ECO:0000259" key="3">
    <source>
        <dbReference type="PROSITE" id="PS50114"/>
    </source>
</evidence>
<feature type="region of interest" description="Disordered" evidence="2">
    <location>
        <begin position="46"/>
        <end position="120"/>
    </location>
</feature>
<dbReference type="Proteomes" id="UP000605846">
    <property type="component" value="Unassembled WGS sequence"/>
</dbReference>
<feature type="compositionally biased region" description="Low complexity" evidence="2">
    <location>
        <begin position="440"/>
        <end position="454"/>
    </location>
</feature>
<protein>
    <recommendedName>
        <fullName evidence="3">GATA-type domain-containing protein</fullName>
    </recommendedName>
</protein>
<feature type="domain" description="GATA-type" evidence="3">
    <location>
        <begin position="340"/>
        <end position="392"/>
    </location>
</feature>
<keyword evidence="5" id="KW-1185">Reference proteome</keyword>
<dbReference type="Gene3D" id="3.30.50.10">
    <property type="entry name" value="Erythroid Transcription Factor GATA-1, subunit A"/>
    <property type="match status" value="1"/>
</dbReference>
<comment type="caution">
    <text evidence="4">The sequence shown here is derived from an EMBL/GenBank/DDBJ whole genome shotgun (WGS) entry which is preliminary data.</text>
</comment>
<feature type="compositionally biased region" description="Basic and acidic residues" evidence="2">
    <location>
        <begin position="46"/>
        <end position="58"/>
    </location>
</feature>